<feature type="transmembrane region" description="Helical" evidence="6">
    <location>
        <begin position="141"/>
        <end position="160"/>
    </location>
</feature>
<name>A0A327NST7_9BACT</name>
<evidence type="ECO:0000313" key="7">
    <source>
        <dbReference type="EMBL" id="RAI77643.1"/>
    </source>
</evidence>
<dbReference type="InterPro" id="IPR017039">
    <property type="entry name" value="Virul_fac_BrkB"/>
</dbReference>
<evidence type="ECO:0000256" key="2">
    <source>
        <dbReference type="ARBA" id="ARBA00022475"/>
    </source>
</evidence>
<comment type="caution">
    <text evidence="7">The sequence shown here is derived from an EMBL/GenBank/DDBJ whole genome shotgun (WGS) entry which is preliminary data.</text>
</comment>
<dbReference type="PIRSF" id="PIRSF035875">
    <property type="entry name" value="RNase_BN"/>
    <property type="match status" value="1"/>
</dbReference>
<keyword evidence="2" id="KW-1003">Cell membrane</keyword>
<gene>
    <name evidence="7" type="ORF">HMF3257_32225</name>
</gene>
<sequence>MKKVAPLFLLLKQAFINLQANDPIRMAGATAFFAFFALPPIVIILSSVLSLLFNDHYQRISGQLFDELADLFGPKSANQLEVISHRIHLTKASFPLTVLSVVLVLVASTTLFAILKGSLNQLWNIKKKSGSSLLPVLIDKLIALTIILGSGFLFSLSLTLEQFMVQLSIKWSFSSITYYQSMANLGHFFTSILIHMIWFAMLFNYLPDAKIAWRVVWPGAFFTSLLFKAGEAILNELLINSQISTLYGKSGAIILLLLFVFYASLLFYYGASFTRQYSDWIHAATEPNDRAVAYTITEV</sequence>
<evidence type="ECO:0000256" key="1">
    <source>
        <dbReference type="ARBA" id="ARBA00004651"/>
    </source>
</evidence>
<feature type="transmembrane region" description="Helical" evidence="6">
    <location>
        <begin position="30"/>
        <end position="53"/>
    </location>
</feature>
<feature type="transmembrane region" description="Helical" evidence="6">
    <location>
        <begin position="246"/>
        <end position="269"/>
    </location>
</feature>
<evidence type="ECO:0000256" key="4">
    <source>
        <dbReference type="ARBA" id="ARBA00022989"/>
    </source>
</evidence>
<comment type="subcellular location">
    <subcellularLocation>
        <location evidence="1">Cell membrane</location>
        <topology evidence="1">Multi-pass membrane protein</topology>
    </subcellularLocation>
</comment>
<proteinExistence type="predicted"/>
<evidence type="ECO:0000256" key="5">
    <source>
        <dbReference type="ARBA" id="ARBA00023136"/>
    </source>
</evidence>
<accession>A0A327NST7</accession>
<reference evidence="7 8" key="1">
    <citation type="submission" date="2018-06" db="EMBL/GenBank/DDBJ databases">
        <title>Spirosoma sp. HMF3257 Genome sequencing and assembly.</title>
        <authorList>
            <person name="Kang H."/>
            <person name="Cha I."/>
            <person name="Kim H."/>
            <person name="Kang J."/>
            <person name="Joh K."/>
        </authorList>
    </citation>
    <scope>NUCLEOTIDE SEQUENCE [LARGE SCALE GENOMIC DNA]</scope>
    <source>
        <strain evidence="7 8">HMF3257</strain>
    </source>
</reference>
<dbReference type="Pfam" id="PF03631">
    <property type="entry name" value="Virul_fac_BrkB"/>
    <property type="match status" value="1"/>
</dbReference>
<evidence type="ECO:0000256" key="3">
    <source>
        <dbReference type="ARBA" id="ARBA00022692"/>
    </source>
</evidence>
<dbReference type="AlphaFoldDB" id="A0A327NST7"/>
<evidence type="ECO:0000256" key="6">
    <source>
        <dbReference type="SAM" id="Phobius"/>
    </source>
</evidence>
<dbReference type="Proteomes" id="UP000249016">
    <property type="component" value="Unassembled WGS sequence"/>
</dbReference>
<keyword evidence="5 6" id="KW-0472">Membrane</keyword>
<keyword evidence="8" id="KW-1185">Reference proteome</keyword>
<protein>
    <submittedName>
        <fullName evidence="7">YihY/virulence factor BrkB family protein</fullName>
    </submittedName>
</protein>
<keyword evidence="3 6" id="KW-0812">Transmembrane</keyword>
<dbReference type="PANTHER" id="PTHR30213">
    <property type="entry name" value="INNER MEMBRANE PROTEIN YHJD"/>
    <property type="match status" value="1"/>
</dbReference>
<feature type="transmembrane region" description="Helical" evidence="6">
    <location>
        <begin position="94"/>
        <end position="115"/>
    </location>
</feature>
<feature type="transmembrane region" description="Helical" evidence="6">
    <location>
        <begin position="181"/>
        <end position="203"/>
    </location>
</feature>
<dbReference type="PANTHER" id="PTHR30213:SF1">
    <property type="entry name" value="INNER MEMBRANE PROTEIN YHJD"/>
    <property type="match status" value="1"/>
</dbReference>
<evidence type="ECO:0000313" key="8">
    <source>
        <dbReference type="Proteomes" id="UP000249016"/>
    </source>
</evidence>
<keyword evidence="4 6" id="KW-1133">Transmembrane helix</keyword>
<dbReference type="EMBL" id="QLII01000001">
    <property type="protein sequence ID" value="RAI77643.1"/>
    <property type="molecule type" value="Genomic_DNA"/>
</dbReference>
<dbReference type="GO" id="GO:0005886">
    <property type="term" value="C:plasma membrane"/>
    <property type="evidence" value="ECO:0007669"/>
    <property type="project" value="UniProtKB-SubCell"/>
</dbReference>
<organism evidence="7 8">
    <name type="scientific">Spirosoma telluris</name>
    <dbReference type="NCBI Taxonomy" id="2183553"/>
    <lineage>
        <taxon>Bacteria</taxon>
        <taxon>Pseudomonadati</taxon>
        <taxon>Bacteroidota</taxon>
        <taxon>Cytophagia</taxon>
        <taxon>Cytophagales</taxon>
        <taxon>Cytophagaceae</taxon>
        <taxon>Spirosoma</taxon>
    </lineage>
</organism>
<dbReference type="RefSeq" id="WP_111348505.1">
    <property type="nucleotide sequence ID" value="NZ_QLII01000001.1"/>
</dbReference>